<feature type="transmembrane region" description="Helical" evidence="6">
    <location>
        <begin position="1538"/>
        <end position="1555"/>
    </location>
</feature>
<feature type="domain" description="Pecanex C-terminal" evidence="8">
    <location>
        <begin position="2524"/>
        <end position="2749"/>
    </location>
</feature>
<evidence type="ECO:0000256" key="2">
    <source>
        <dbReference type="ARBA" id="ARBA00010170"/>
    </source>
</evidence>
<feature type="region of interest" description="Disordered" evidence="7">
    <location>
        <begin position="118"/>
        <end position="138"/>
    </location>
</feature>
<keyword evidence="3 6" id="KW-0812">Transmembrane</keyword>
<reference evidence="9 11" key="1">
    <citation type="journal article" date="2010" name="BMC Genomics">
        <title>Combination of measures distinguishes pre-miRNAs from other stem-loops in the genome of the newly sequenced Anopheles darlingi.</title>
        <authorList>
            <person name="Mendes N.D."/>
            <person name="Freitas A.T."/>
            <person name="Vasconcelos A.T."/>
            <person name="Sagot M.F."/>
        </authorList>
    </citation>
    <scope>NUCLEOTIDE SEQUENCE</scope>
</reference>
<feature type="compositionally biased region" description="Low complexity" evidence="7">
    <location>
        <begin position="2417"/>
        <end position="2458"/>
    </location>
</feature>
<feature type="region of interest" description="Disordered" evidence="7">
    <location>
        <begin position="2946"/>
        <end position="2992"/>
    </location>
</feature>
<feature type="compositionally biased region" description="Basic and acidic residues" evidence="7">
    <location>
        <begin position="809"/>
        <end position="824"/>
    </location>
</feature>
<feature type="compositionally biased region" description="Low complexity" evidence="7">
    <location>
        <begin position="388"/>
        <end position="401"/>
    </location>
</feature>
<feature type="compositionally biased region" description="Basic residues" evidence="7">
    <location>
        <begin position="1333"/>
        <end position="1346"/>
    </location>
</feature>
<dbReference type="VEuPathDB" id="VectorBase:ADAC004427"/>
<feature type="transmembrane region" description="Helical" evidence="6">
    <location>
        <begin position="1705"/>
        <end position="1724"/>
    </location>
</feature>
<evidence type="ECO:0000256" key="3">
    <source>
        <dbReference type="ARBA" id="ARBA00022692"/>
    </source>
</evidence>
<dbReference type="Proteomes" id="UP000000673">
    <property type="component" value="Unassembled WGS sequence"/>
</dbReference>
<gene>
    <name evidence="9" type="ORF">AND_004427</name>
</gene>
<dbReference type="GO" id="GO:0007029">
    <property type="term" value="P:endoplasmic reticulum organization"/>
    <property type="evidence" value="ECO:0007669"/>
    <property type="project" value="TreeGrafter"/>
</dbReference>
<evidence type="ECO:0000259" key="8">
    <source>
        <dbReference type="Pfam" id="PF05041"/>
    </source>
</evidence>
<dbReference type="eggNOG" id="KOG3604">
    <property type="taxonomic scope" value="Eukaryota"/>
</dbReference>
<feature type="compositionally biased region" description="Acidic residues" evidence="7">
    <location>
        <begin position="729"/>
        <end position="783"/>
    </location>
</feature>
<dbReference type="HOGENOM" id="CLU_000266_0_0_1"/>
<keyword evidence="4 6" id="KW-1133">Transmembrane helix</keyword>
<feature type="region of interest" description="Disordered" evidence="7">
    <location>
        <begin position="1174"/>
        <end position="1209"/>
    </location>
</feature>
<feature type="compositionally biased region" description="Gly residues" evidence="7">
    <location>
        <begin position="2459"/>
        <end position="2477"/>
    </location>
</feature>
<feature type="compositionally biased region" description="Polar residues" evidence="7">
    <location>
        <begin position="880"/>
        <end position="894"/>
    </location>
</feature>
<dbReference type="FunCoup" id="W5JHK3">
    <property type="interactions" value="946"/>
</dbReference>
<feature type="transmembrane region" description="Helical" evidence="6">
    <location>
        <begin position="1631"/>
        <end position="1659"/>
    </location>
</feature>
<reference evidence="9" key="3">
    <citation type="journal article" date="2013" name="Nucleic Acids Res.">
        <title>The genome of Anopheles darlingi, the main neotropical malaria vector.</title>
        <authorList>
            <person name="Marinotti O."/>
            <person name="Cerqueira G.C."/>
            <person name="de Almeida L.G."/>
            <person name="Ferro M.I."/>
            <person name="Loreto E.L."/>
            <person name="Zaha A."/>
            <person name="Teixeira S.M."/>
            <person name="Wespiser A.R."/>
            <person name="Almeida E Silva A."/>
            <person name="Schlindwein A.D."/>
            <person name="Pacheco A.C."/>
            <person name="Silva A.L."/>
            <person name="Graveley B.R."/>
            <person name="Walenz B.P."/>
            <person name="Lima Bde A."/>
            <person name="Ribeiro C.A."/>
            <person name="Nunes-Silva C.G."/>
            <person name="de Carvalho C.R."/>
            <person name="Soares C.M."/>
            <person name="de Menezes C.B."/>
            <person name="Matiolli C."/>
            <person name="Caffrey D."/>
            <person name="Araujo D.A."/>
            <person name="de Oliveira D.M."/>
            <person name="Golenbock D."/>
            <person name="Grisard E.C."/>
            <person name="Fantinatti-Garboggini F."/>
            <person name="de Carvalho F.M."/>
            <person name="Barcellos F.G."/>
            <person name="Prosdocimi F."/>
            <person name="May G."/>
            <person name="Azevedo Junior G.M."/>
            <person name="Guimaraes G.M."/>
            <person name="Goldman G.H."/>
            <person name="Padilha I.Q."/>
            <person name="Batista Jda S."/>
            <person name="Ferro J.A."/>
            <person name="Ribeiro J.M."/>
            <person name="Fietto J.L."/>
            <person name="Dabbas K.M."/>
            <person name="Cerdeira L."/>
            <person name="Agnez-Lima L.F."/>
            <person name="Brocchi M."/>
            <person name="de Carvalho M.O."/>
            <person name="Teixeira Mde M."/>
            <person name="Diniz Maia Mde M."/>
            <person name="Goldman M.H."/>
            <person name="Cruz Schneider M.P."/>
            <person name="Felipe M.S."/>
            <person name="Hungria M."/>
            <person name="Nicolas M.F."/>
            <person name="Pereira M."/>
            <person name="Montes M.A."/>
            <person name="Cantao M.E."/>
            <person name="Vincentz M."/>
            <person name="Rafael M.S."/>
            <person name="Silverman N."/>
            <person name="Stoco P.H."/>
            <person name="Souza R.C."/>
            <person name="Vicentini R."/>
            <person name="Gazzinelli R.T."/>
            <person name="Neves Rde O."/>
            <person name="Silva R."/>
            <person name="Astolfi-Filho S."/>
            <person name="Maciel T.E."/>
            <person name="Urmenyi T.P."/>
            <person name="Tadei W.P."/>
            <person name="Camargo E.P."/>
            <person name="de Vasconcelos A.T."/>
        </authorList>
    </citation>
    <scope>NUCLEOTIDE SEQUENCE</scope>
</reference>
<feature type="region of interest" description="Disordered" evidence="7">
    <location>
        <begin position="931"/>
        <end position="964"/>
    </location>
</feature>
<dbReference type="EnsemblMetazoa" id="ADAC004427-RA">
    <property type="protein sequence ID" value="ADAC004427-PA"/>
    <property type="gene ID" value="ADAC004427"/>
</dbReference>
<feature type="transmembrane region" description="Helical" evidence="6">
    <location>
        <begin position="1671"/>
        <end position="1693"/>
    </location>
</feature>
<feature type="compositionally biased region" description="Basic residues" evidence="7">
    <location>
        <begin position="2974"/>
        <end position="2983"/>
    </location>
</feature>
<keyword evidence="5 6" id="KW-0472">Membrane</keyword>
<name>W5JHK3_ANODA</name>
<feature type="region of interest" description="Disordered" evidence="7">
    <location>
        <begin position="311"/>
        <end position="351"/>
    </location>
</feature>
<feature type="compositionally biased region" description="Low complexity" evidence="7">
    <location>
        <begin position="1174"/>
        <end position="1192"/>
    </location>
</feature>
<feature type="region of interest" description="Disordered" evidence="7">
    <location>
        <begin position="155"/>
        <end position="176"/>
    </location>
</feature>
<feature type="compositionally biased region" description="Polar residues" evidence="7">
    <location>
        <begin position="943"/>
        <end position="953"/>
    </location>
</feature>
<feature type="region of interest" description="Disordered" evidence="7">
    <location>
        <begin position="490"/>
        <end position="597"/>
    </location>
</feature>
<evidence type="ECO:0000313" key="9">
    <source>
        <dbReference type="EMBL" id="ETN63847.1"/>
    </source>
</evidence>
<dbReference type="Pfam" id="PF05041">
    <property type="entry name" value="Pecanex_C"/>
    <property type="match status" value="1"/>
</dbReference>
<dbReference type="OMA" id="APQIMWF"/>
<keyword evidence="11" id="KW-1185">Reference proteome</keyword>
<feature type="transmembrane region" description="Helical" evidence="6">
    <location>
        <begin position="60"/>
        <end position="81"/>
    </location>
</feature>
<comment type="similarity">
    <text evidence="2 6">Belongs to the pecanex family.</text>
</comment>
<dbReference type="VEuPathDB" id="VectorBase:ADAR2_003150"/>
<feature type="compositionally biased region" description="Basic residues" evidence="7">
    <location>
        <begin position="441"/>
        <end position="460"/>
    </location>
</feature>
<feature type="region of interest" description="Disordered" evidence="7">
    <location>
        <begin position="976"/>
        <end position="1072"/>
    </location>
</feature>
<evidence type="ECO:0000313" key="11">
    <source>
        <dbReference type="Proteomes" id="UP000000673"/>
    </source>
</evidence>
<dbReference type="GO" id="GO:0005783">
    <property type="term" value="C:endoplasmic reticulum"/>
    <property type="evidence" value="ECO:0007669"/>
    <property type="project" value="TreeGrafter"/>
</dbReference>
<feature type="transmembrane region" description="Helical" evidence="6">
    <location>
        <begin position="1607"/>
        <end position="1625"/>
    </location>
</feature>
<feature type="compositionally biased region" description="Acidic residues" evidence="7">
    <location>
        <begin position="1813"/>
        <end position="1828"/>
    </location>
</feature>
<organism evidence="9">
    <name type="scientific">Anopheles darlingi</name>
    <name type="common">Mosquito</name>
    <dbReference type="NCBI Taxonomy" id="43151"/>
    <lineage>
        <taxon>Eukaryota</taxon>
        <taxon>Metazoa</taxon>
        <taxon>Ecdysozoa</taxon>
        <taxon>Arthropoda</taxon>
        <taxon>Hexapoda</taxon>
        <taxon>Insecta</taxon>
        <taxon>Pterygota</taxon>
        <taxon>Neoptera</taxon>
        <taxon>Endopterygota</taxon>
        <taxon>Diptera</taxon>
        <taxon>Nematocera</taxon>
        <taxon>Culicoidea</taxon>
        <taxon>Culicidae</taxon>
        <taxon>Anophelinae</taxon>
        <taxon>Anopheles</taxon>
    </lineage>
</organism>
<feature type="transmembrane region" description="Helical" evidence="6">
    <location>
        <begin position="1986"/>
        <end position="2004"/>
    </location>
</feature>
<feature type="region of interest" description="Disordered" evidence="7">
    <location>
        <begin position="370"/>
        <end position="460"/>
    </location>
</feature>
<feature type="region of interest" description="Disordered" evidence="7">
    <location>
        <begin position="687"/>
        <end position="910"/>
    </location>
</feature>
<reference evidence="9" key="2">
    <citation type="submission" date="2010-05" db="EMBL/GenBank/DDBJ databases">
        <authorList>
            <person name="Almeida L.G."/>
            <person name="Nicolas M.F."/>
            <person name="Souza R.C."/>
            <person name="Vasconcelos A.T.R."/>
        </authorList>
    </citation>
    <scope>NUCLEOTIDE SEQUENCE</scope>
</reference>
<sequence length="3316" mass="353274">MGSQTLEILRQGVLASLTGGWYYDVHQNVFCNAVHLYIWLFLLFLPFIIYMYFPTTIIVWSVYCVLIAVIITFFKMVNVALHRMYDRARTMSDTNLKKPGLGGVGPGAGVAGHGTKLANNGRSKAGAGTGSGGDDDEAGIEMQILGTVEVVGTPPVNAASSRTSVEHGSDENHSYANSALSFDFPEQVTSTIDLKVDVHRKNSSESSDSGLSGGGATGGGAIGGGSAAGGETSGGRGSRSSATVQTHSMAEVHAGGSASSTHKRSLSTPNQDHFSELALESGTMREMARHAAGGSSSAGGSATIVMEAGSYSKDQPTGGRLTMGQTQSNASLRRHQYTSKRKQRFMNSQLQRQVSLDSENVAIGSDVVGSVGESEGARHRRKQGGVGRSTSGSGVSTSGTTSGTGGSGSRREGTSSSGVAMLQRHLSSDDQSNKSASSLYPHHHHHQLHHHHHHHHHHHLLALQNLDPSDLYHMDHSYTKSAVQLAIESTPNDGVSSSNSIGGGVGKGSTGAYLPHQGTPIRRDSSSTMSALQLPTIASSSGGGGGSINAGTGGGITSGSGRANSASGGGGSKRRRHSANTNTANGTSGARPLPRSLTSVRRIKSAALEICSPASIPNLTPTHPNSVEVIGGQTLRNPRHTVLPPPSKCLSRNPYLNLFTKSNEGSSGSGLVDVCRGRDVGSSLLTMVGTGTGDPVYPIAEQSDENTPIKSGGRLVADENAVVQRFDLQSDDSDDDGLEDDDDEEEEEEEEDDDADDDDDDDADADEGEDEEEEDDAGEEEEGEHPASVDVDREADDEGDGRKLQGHGRIADSEEDLTLHDQLRRLHHQQQQQQKQRKNGDDPIDDSLVVTAATDGDGDYDAGDRSDDAADSDIDHQDSGLQSTDSDTENNAGSRSPLLEPRNHRTGSEQHAVVIVEAKNASCTAVAQAIAGTGPAGVEVKKTSSSPTISHTLRSPAKQFDEHGCLSSSDWEHASASSKDLLITKDISPPKEKDGQKKEATSSANETPARPYDGDDGGALKLKTAPIGSDGSSQEVNVAGGGGAMASHSGSTTQRSLGAIPKTSSSPPGRFSFRRLSIEDNYPSTSGKIYNRTLSQRLSAERIPENAATAPLITFLNYRSDVPIPPIYLPGNNALSEQQTNGSFSFRSRGNALPSRSYRQLNCRMRMLKLADDGTTASGSGTSGSGAATASSIGPDYTRRDGSTLGPDYWRGGASLGPDYWRDDDNNNCHYCLDALEGQQIGAAASAAAAAAAQQPSLAQGRQQLGDAGGGIGGSRSGAIGSELVPGTVGSGADLPWNFYAGDDSDRWLRCAANAIKERFGALNHHLHAHHHLHHMHQHHHHHSSSRRMSINGGVAGGGGGGPSSSSGIGIGIGSILSAPNATIGTISSSTGAGGGGDDFNTASIASSGGPGAHPGSIDKALITSTDCSLSRAQSTDVVPHSMFAESVGGSGGGVGASGVGCGGGPSGGTGRPKRYYRFTLNFLCFREHLNISMNRLQLLALFDRDTSWAQVVLAIGLCTLVSLLGSAVLYLKFYEDLYAFIFCFVIAGSQYSLLKSVQPDAASPIHGFNKTVTYSRPIYFCLCCALLLGTHRLLRDYELELGQAVQPGGTIVLFGFPISIILFLQTSQNILSVVILSFPFLFSLGLFPQINTFTMYLLEQLDMHLFGSNASCSLLASFLSVLRSVLACTLLFGPAFGALSETGTQHVLFSMFCAFLVTVSYHLSRCASDYTYVWAVIKSMLLAHPDDDDTTSSGAIRDGPKHSVSSGSCDDTKGEGGGGGGGGAGDHSGAGGDRHEPSSSSARSTDEMNRDFDEEAARDEAKDELDDPLPRKLQDTVTARLKNDAVVCTVLAVAMFSLHCSTVFTVLQPEINHVLHTGACILGFLVHYIIPQLRKHLPWLCIAKPILKPDEFGLFEVQNLSKIMWFETMYVVLCFFERNILFPLIFVSSLTADSGLIVDKFGLPLGTVLIVVCSLKCVRNSYSDVGSQYVILIFTVLLFRLDYKMSSETFLLDYFLISILYRKIAEFLLKLQFVVTYIAPWQITWGSAFHAFAQPFSVPHSAMLFLQTAISAILSTPLNPFLGSAIFLTSYVRPIKFWERDYNTRRIDHSNTRLSLQLERDLGADDNNLNSIFYEHLTRSLQHSLCGDLLMGRWGNVSQGDCFVLASDYLNCLVHIIELGNGLCTFQMRGLEFRGTYCQQREVEAISEEVEENIGCCCCTIGHLPRMLSANAMFTTRWLAWQVMASKYVLEGYSISDNSATATLQVFEFRKVLISYYVKSIIYYTIRSPKLMSWLQSQAIEEALEHTTDRQFVDLDPVFNHNLDDDYDFRTAGITRASFWCVYGEWIQFCSTKKRQQLQAALNERTANTPKKGATAATAAPAATTVAPLSAGGNCVVSSSTNGPASATKPTPPAAAAPATPSEATGATKEAKASGSPGTSVTTGSTAEMDGGNTSKAGGSGGVDSGGESSGGGVGAGLQHNNNNNNRGPAGAASSSNGSGDAGAGSSNGNGSSTNGTSNFFSSNRDSLVTSLCLSLALLGRRTLATASHSSSCGVEFFLHGLHALFKGDFRITCPRDEWVFADMELLHGVVAPAVRMSLKLHQDHFLCPDEYDDHSFLYNAIDFHTKELVISHEADPLWRNAVLRGTPNLLALRHVMDDGTDEYRVIRLSKRFLNFRVIKLNRECVRGLWAGQQQELIYLRNRNPERGSIQNAKQALRNIINSSCDQPIGYPIYVSPLTTSYAETNAQLCRIIGGEITPEKIQQMLVRCWKRIRQRCREGCSSGSAIIDGEMTEMQGVYCNTPTPNNTLSGTAGTLSYGSQNMSISGAAVATRGSMASINKPTSSTLLAGFLNRERDAEREAMGVVGVGVGVGLRERQATLGKRTLSSNSKDRIDWGMQISKRDSYREAVLAEAVAAAAAAAAAMEGSTATVCGSGDDENQTCLTATGSGSPSSTLKPHANVEPTASSSSLVLHRHHHHHHQQQQQQHHMLGGPMPPPLLLSAIGTAHSLPLGVASGSGSSAASMAAVGSRIPGVPGTLTFTLSPPSDDTGYSLFTMTNESSSSSLNGSVAKDPNLQWIQTPPVIGLNKKVIIVDASQIYDCLDLGRRIDVSWPNEHFRASGGRASWKEWIPQEGMVGNVVHYWQPNHPDHHFRSNVNRTILLVKIGERHVPIGEKGVKEYNTIGIPSTVTACTVGIVSSTVAIEEEQQKADRSCRLEMDDMQEAPQNVPTTTTSTNSSSSSSSSGMLANERSVSRERLVTSTSGVEPEVVNVKRDEDTTAVSNVTEPSSSSASSSNESDPSHSNTENTSQDHLV</sequence>
<feature type="transmembrane region" description="Helical" evidence="6">
    <location>
        <begin position="1509"/>
        <end position="1531"/>
    </location>
</feature>
<evidence type="ECO:0000256" key="1">
    <source>
        <dbReference type="ARBA" id="ARBA00004141"/>
    </source>
</evidence>
<feature type="compositionally biased region" description="Gly residues" evidence="7">
    <location>
        <begin position="541"/>
        <end position="558"/>
    </location>
</feature>
<feature type="compositionally biased region" description="Low complexity" evidence="7">
    <location>
        <begin position="3232"/>
        <end position="3246"/>
    </location>
</feature>
<evidence type="ECO:0000256" key="6">
    <source>
        <dbReference type="RuleBase" id="RU367089"/>
    </source>
</evidence>
<feature type="transmembrane region" description="Helical" evidence="6">
    <location>
        <begin position="1846"/>
        <end position="1868"/>
    </location>
</feature>
<feature type="compositionally biased region" description="Polar residues" evidence="7">
    <location>
        <begin position="2946"/>
        <end position="2957"/>
    </location>
</feature>
<feature type="transmembrane region" description="Helical" evidence="6">
    <location>
        <begin position="1930"/>
        <end position="1950"/>
    </location>
</feature>
<feature type="region of interest" description="Disordered" evidence="7">
    <location>
        <begin position="200"/>
        <end position="271"/>
    </location>
</feature>
<proteinExistence type="inferred from homology"/>
<evidence type="ECO:0000256" key="5">
    <source>
        <dbReference type="ARBA" id="ARBA00023136"/>
    </source>
</evidence>
<dbReference type="EMBL" id="ADMH02001170">
    <property type="protein sequence ID" value="ETN63847.1"/>
    <property type="molecule type" value="Genomic_DNA"/>
</dbReference>
<dbReference type="InterPro" id="IPR039797">
    <property type="entry name" value="Pecanex"/>
</dbReference>
<dbReference type="GO" id="GO:0016020">
    <property type="term" value="C:membrane"/>
    <property type="evidence" value="ECO:0007669"/>
    <property type="project" value="UniProtKB-SubCell"/>
</dbReference>
<feature type="region of interest" description="Disordered" evidence="7">
    <location>
        <begin position="1749"/>
        <end position="1830"/>
    </location>
</feature>
<evidence type="ECO:0000313" key="10">
    <source>
        <dbReference type="EnsemblMetazoa" id="ADAC004427-PA"/>
    </source>
</evidence>
<feature type="transmembrane region" description="Helical" evidence="6">
    <location>
        <begin position="1874"/>
        <end position="1891"/>
    </location>
</feature>
<feature type="region of interest" description="Disordered" evidence="7">
    <location>
        <begin position="3224"/>
        <end position="3316"/>
    </location>
</feature>
<feature type="transmembrane region" description="Helical" evidence="6">
    <location>
        <begin position="36"/>
        <end position="53"/>
    </location>
</feature>
<feature type="compositionally biased region" description="Gly residues" evidence="7">
    <location>
        <begin position="1354"/>
        <end position="1364"/>
    </location>
</feature>
<accession>W5JHK3</accession>
<dbReference type="InterPro" id="IPR007735">
    <property type="entry name" value="Pecanex_C"/>
</dbReference>
<dbReference type="PANTHER" id="PTHR12372:SF7">
    <property type="entry name" value="PROTEIN PECANEX"/>
    <property type="match status" value="1"/>
</dbReference>
<feature type="compositionally biased region" description="Low complexity" evidence="7">
    <location>
        <begin position="3282"/>
        <end position="3307"/>
    </location>
</feature>
<dbReference type="PANTHER" id="PTHR12372">
    <property type="entry name" value="PECANEX"/>
    <property type="match status" value="1"/>
</dbReference>
<feature type="transmembrane region" description="Helical" evidence="6">
    <location>
        <begin position="1962"/>
        <end position="1979"/>
    </location>
</feature>
<feature type="compositionally biased region" description="Basic and acidic residues" evidence="7">
    <location>
        <begin position="164"/>
        <end position="173"/>
    </location>
</feature>
<comment type="subcellular location">
    <subcellularLocation>
        <location evidence="1 6">Membrane</location>
        <topology evidence="1 6">Multi-pass membrane protein</topology>
    </subcellularLocation>
</comment>
<evidence type="ECO:0000256" key="7">
    <source>
        <dbReference type="SAM" id="MobiDB-lite"/>
    </source>
</evidence>
<evidence type="ECO:0000256" key="4">
    <source>
        <dbReference type="ARBA" id="ARBA00022989"/>
    </source>
</evidence>
<feature type="compositionally biased region" description="Basic residues" evidence="7">
    <location>
        <begin position="332"/>
        <end position="344"/>
    </location>
</feature>
<feature type="compositionally biased region" description="Gly residues" evidence="7">
    <location>
        <begin position="211"/>
        <end position="237"/>
    </location>
</feature>
<reference evidence="10" key="4">
    <citation type="submission" date="2015-06" db="UniProtKB">
        <authorList>
            <consortium name="EnsemblMetazoa"/>
        </authorList>
    </citation>
    <scope>IDENTIFICATION</scope>
</reference>
<feature type="region of interest" description="Disordered" evidence="7">
    <location>
        <begin position="2398"/>
        <end position="2513"/>
    </location>
</feature>
<feature type="compositionally biased region" description="Low complexity" evidence="7">
    <location>
        <begin position="2482"/>
        <end position="2500"/>
    </location>
</feature>
<feature type="compositionally biased region" description="Gly residues" evidence="7">
    <location>
        <begin position="1776"/>
        <end position="1792"/>
    </location>
</feature>
<protein>
    <recommendedName>
        <fullName evidence="6">Pecanex-like protein</fullName>
    </recommendedName>
</protein>
<feature type="transmembrane region" description="Helical" evidence="6">
    <location>
        <begin position="1575"/>
        <end position="1595"/>
    </location>
</feature>
<feature type="compositionally biased region" description="Basic and acidic residues" evidence="7">
    <location>
        <begin position="862"/>
        <end position="878"/>
    </location>
</feature>
<feature type="compositionally biased region" description="Basic and acidic residues" evidence="7">
    <location>
        <begin position="988"/>
        <end position="1000"/>
    </location>
</feature>
<feature type="region of interest" description="Disordered" evidence="7">
    <location>
        <begin position="1333"/>
        <end position="1364"/>
    </location>
</feature>